<dbReference type="Proteomes" id="UP001595842">
    <property type="component" value="Unassembled WGS sequence"/>
</dbReference>
<organism evidence="3 4">
    <name type="scientific">Salinispirillum marinum</name>
    <dbReference type="NCBI Taxonomy" id="1485203"/>
    <lineage>
        <taxon>Bacteria</taxon>
        <taxon>Pseudomonadati</taxon>
        <taxon>Pseudomonadota</taxon>
        <taxon>Gammaproteobacteria</taxon>
        <taxon>Oceanospirillales</taxon>
        <taxon>Saccharospirillaceae</taxon>
        <taxon>Salinispirillum</taxon>
    </lineage>
</organism>
<dbReference type="Gene3D" id="1.20.1260.10">
    <property type="match status" value="2"/>
</dbReference>
<dbReference type="PANTHER" id="PTHR36933:SF1">
    <property type="entry name" value="SLL0788 PROTEIN"/>
    <property type="match status" value="1"/>
</dbReference>
<dbReference type="InterPro" id="IPR012347">
    <property type="entry name" value="Ferritin-like"/>
</dbReference>
<dbReference type="EMBL" id="JBHSAL010000001">
    <property type="protein sequence ID" value="MFC3887019.1"/>
    <property type="molecule type" value="Genomic_DNA"/>
</dbReference>
<accession>A0ABV8BBX4</accession>
<keyword evidence="4" id="KW-1185">Reference proteome</keyword>
<feature type="domain" description="DUF305" evidence="2">
    <location>
        <begin position="100"/>
        <end position="243"/>
    </location>
</feature>
<evidence type="ECO:0000313" key="4">
    <source>
        <dbReference type="Proteomes" id="UP001595842"/>
    </source>
</evidence>
<keyword evidence="1" id="KW-0732">Signal</keyword>
<gene>
    <name evidence="3" type="ORF">ACFOSD_01380</name>
</gene>
<dbReference type="Pfam" id="PF03713">
    <property type="entry name" value="DUF305"/>
    <property type="match status" value="1"/>
</dbReference>
<evidence type="ECO:0000313" key="3">
    <source>
        <dbReference type="EMBL" id="MFC3887019.1"/>
    </source>
</evidence>
<evidence type="ECO:0000256" key="1">
    <source>
        <dbReference type="SAM" id="SignalP"/>
    </source>
</evidence>
<sequence length="245" mass="27643">MNITLTKKRTLGAALTLSAMVFTGCAQPNHNDHAMGASGHSTTMQGHGQHDMMNHDRMQSHHSMTAMHGMTQDHDTHAFAQDNQRMMQDMHNMVMTGDVDYDFVRGMIPHHQGAIDMAQTLLKQGTDTELLALAEEIIVAQRAEIADMEAWLTAYGEPRIGEQAADIRAGYEQANDRMMREMAITPSGDVNRDFVVGMIPHHEAAIEMANILLRYSDDRALRTLAETIIREQEREIQFMRTWLAR</sequence>
<dbReference type="RefSeq" id="WP_380707509.1">
    <property type="nucleotide sequence ID" value="NZ_JBHSAL010000001.1"/>
</dbReference>
<evidence type="ECO:0000259" key="2">
    <source>
        <dbReference type="Pfam" id="PF03713"/>
    </source>
</evidence>
<name>A0ABV8BBX4_9GAMM</name>
<dbReference type="PANTHER" id="PTHR36933">
    <property type="entry name" value="SLL0788 PROTEIN"/>
    <property type="match status" value="1"/>
</dbReference>
<comment type="caution">
    <text evidence="3">The sequence shown here is derived from an EMBL/GenBank/DDBJ whole genome shotgun (WGS) entry which is preliminary data.</text>
</comment>
<proteinExistence type="predicted"/>
<protein>
    <submittedName>
        <fullName evidence="3">DUF305 domain-containing protein</fullName>
    </submittedName>
</protein>
<feature type="chain" id="PRO_5046673635" evidence="1">
    <location>
        <begin position="27"/>
        <end position="245"/>
    </location>
</feature>
<feature type="signal peptide" evidence="1">
    <location>
        <begin position="1"/>
        <end position="26"/>
    </location>
</feature>
<dbReference type="PROSITE" id="PS51257">
    <property type="entry name" value="PROKAR_LIPOPROTEIN"/>
    <property type="match status" value="1"/>
</dbReference>
<reference evidence="4" key="1">
    <citation type="journal article" date="2019" name="Int. J. Syst. Evol. Microbiol.">
        <title>The Global Catalogue of Microorganisms (GCM) 10K type strain sequencing project: providing services to taxonomists for standard genome sequencing and annotation.</title>
        <authorList>
            <consortium name="The Broad Institute Genomics Platform"/>
            <consortium name="The Broad Institute Genome Sequencing Center for Infectious Disease"/>
            <person name="Wu L."/>
            <person name="Ma J."/>
        </authorList>
    </citation>
    <scope>NUCLEOTIDE SEQUENCE [LARGE SCALE GENOMIC DNA]</scope>
    <source>
        <strain evidence="4">IBRC-M 10765</strain>
    </source>
</reference>
<dbReference type="InterPro" id="IPR005183">
    <property type="entry name" value="DUF305_CopM-like"/>
</dbReference>